<keyword evidence="1" id="KW-0732">Signal</keyword>
<sequence length="319" mass="34750" precursor="true">MKLSRFTAAATACAVGLTLLPAIAYANDTIELRYKAKVGEKSIYQSSLTTEVNQSINGKDVDTTFEQSDVTTYTVKKIAEDGTIIFETQIERLKVEGEFAPQVTFKFDSQSDDHDTTSQIGAAITPLYERLSGAILGVEVTPLGKVKKVNGYIQLLQDVLKDNPIAQRFAGGGSEEAAVSNFQDLFVLFKEEPVKPGDTWDKPYKVKMPGLGEFEGKRNYTYVGPDKVGEIPTLRITIDTDLSGDLDIDMGATKVSGKFETDSASGTVQFDPASGRILSMDLEQTFSGDLTIEAGGMTIPVNFSQTLKNTRKLVDKIPE</sequence>
<evidence type="ECO:0000256" key="1">
    <source>
        <dbReference type="SAM" id="SignalP"/>
    </source>
</evidence>
<dbReference type="RefSeq" id="WP_145376600.1">
    <property type="nucleotide sequence ID" value="NZ_CP036276.1"/>
</dbReference>
<name>A0A517ZP03_9PLAN</name>
<keyword evidence="3" id="KW-1185">Reference proteome</keyword>
<dbReference type="EMBL" id="CP036276">
    <property type="protein sequence ID" value="QDU44207.1"/>
    <property type="molecule type" value="Genomic_DNA"/>
</dbReference>
<feature type="chain" id="PRO_5022182200" evidence="1">
    <location>
        <begin position="27"/>
        <end position="319"/>
    </location>
</feature>
<proteinExistence type="predicted"/>
<organism evidence="2 3">
    <name type="scientific">Symmachiella dynata</name>
    <dbReference type="NCBI Taxonomy" id="2527995"/>
    <lineage>
        <taxon>Bacteria</taxon>
        <taxon>Pseudomonadati</taxon>
        <taxon>Planctomycetota</taxon>
        <taxon>Planctomycetia</taxon>
        <taxon>Planctomycetales</taxon>
        <taxon>Planctomycetaceae</taxon>
        <taxon>Symmachiella</taxon>
    </lineage>
</organism>
<reference evidence="2 3" key="1">
    <citation type="submission" date="2019-02" db="EMBL/GenBank/DDBJ databases">
        <title>Deep-cultivation of Planctomycetes and their phenomic and genomic characterization uncovers novel biology.</title>
        <authorList>
            <person name="Wiegand S."/>
            <person name="Jogler M."/>
            <person name="Boedeker C."/>
            <person name="Pinto D."/>
            <person name="Vollmers J."/>
            <person name="Rivas-Marin E."/>
            <person name="Kohn T."/>
            <person name="Peeters S.H."/>
            <person name="Heuer A."/>
            <person name="Rast P."/>
            <person name="Oberbeckmann S."/>
            <person name="Bunk B."/>
            <person name="Jeske O."/>
            <person name="Meyerdierks A."/>
            <person name="Storesund J.E."/>
            <person name="Kallscheuer N."/>
            <person name="Luecker S."/>
            <person name="Lage O.M."/>
            <person name="Pohl T."/>
            <person name="Merkel B.J."/>
            <person name="Hornburger P."/>
            <person name="Mueller R.-W."/>
            <person name="Bruemmer F."/>
            <person name="Labrenz M."/>
            <person name="Spormann A.M."/>
            <person name="Op den Camp H."/>
            <person name="Overmann J."/>
            <person name="Amann R."/>
            <person name="Jetten M.S.M."/>
            <person name="Mascher T."/>
            <person name="Medema M.H."/>
            <person name="Devos D.P."/>
            <person name="Kaster A.-K."/>
            <person name="Ovreas L."/>
            <person name="Rohde M."/>
            <person name="Galperin M.Y."/>
            <person name="Jogler C."/>
        </authorList>
    </citation>
    <scope>NUCLEOTIDE SEQUENCE [LARGE SCALE GENOMIC DNA]</scope>
    <source>
        <strain evidence="2 3">Mal52</strain>
    </source>
</reference>
<dbReference type="Pfam" id="PF19777">
    <property type="entry name" value="DUF6263"/>
    <property type="match status" value="1"/>
</dbReference>
<dbReference type="KEGG" id="sdyn:Mal52_26850"/>
<dbReference type="InterPro" id="IPR046230">
    <property type="entry name" value="DUF6263"/>
</dbReference>
<protein>
    <submittedName>
        <fullName evidence="2">Uncharacterized protein</fullName>
    </submittedName>
</protein>
<feature type="signal peptide" evidence="1">
    <location>
        <begin position="1"/>
        <end position="26"/>
    </location>
</feature>
<evidence type="ECO:0000313" key="3">
    <source>
        <dbReference type="Proteomes" id="UP000319383"/>
    </source>
</evidence>
<gene>
    <name evidence="2" type="ORF">Mal52_26850</name>
</gene>
<dbReference type="Proteomes" id="UP000319383">
    <property type="component" value="Chromosome"/>
</dbReference>
<accession>A0A517ZP03</accession>
<evidence type="ECO:0000313" key="2">
    <source>
        <dbReference type="EMBL" id="QDU44207.1"/>
    </source>
</evidence>
<dbReference type="AlphaFoldDB" id="A0A517ZP03"/>